<feature type="region of interest" description="Disordered" evidence="3">
    <location>
        <begin position="300"/>
        <end position="323"/>
    </location>
</feature>
<evidence type="ECO:0000256" key="1">
    <source>
        <dbReference type="ARBA" id="ARBA00010515"/>
    </source>
</evidence>
<keyword evidence="2" id="KW-0378">Hydrolase</keyword>
<evidence type="ECO:0000313" key="5">
    <source>
        <dbReference type="EMBL" id="SEK55728.1"/>
    </source>
</evidence>
<feature type="domain" description="Alpha/beta hydrolase fold-3" evidence="4">
    <location>
        <begin position="76"/>
        <end position="276"/>
    </location>
</feature>
<gene>
    <name evidence="5" type="ORF">SAMN05192542_102496</name>
</gene>
<dbReference type="InterPro" id="IPR050300">
    <property type="entry name" value="GDXG_lipolytic_enzyme"/>
</dbReference>
<dbReference type="PANTHER" id="PTHR48081">
    <property type="entry name" value="AB HYDROLASE SUPERFAMILY PROTEIN C4A8.06C"/>
    <property type="match status" value="1"/>
</dbReference>
<dbReference type="Pfam" id="PF07859">
    <property type="entry name" value="Abhydrolase_3"/>
    <property type="match status" value="1"/>
</dbReference>
<dbReference type="InterPro" id="IPR013094">
    <property type="entry name" value="AB_hydrolase_3"/>
</dbReference>
<evidence type="ECO:0000259" key="4">
    <source>
        <dbReference type="Pfam" id="PF07859"/>
    </source>
</evidence>
<dbReference type="PANTHER" id="PTHR48081:SF8">
    <property type="entry name" value="ALPHA_BETA HYDROLASE FOLD-3 DOMAIN-CONTAINING PROTEIN-RELATED"/>
    <property type="match status" value="1"/>
</dbReference>
<dbReference type="OrthoDB" id="9794445at2"/>
<dbReference type="PROSITE" id="PS01173">
    <property type="entry name" value="LIPASE_GDXG_HIS"/>
    <property type="match status" value="1"/>
</dbReference>
<evidence type="ECO:0000256" key="3">
    <source>
        <dbReference type="SAM" id="MobiDB-lite"/>
    </source>
</evidence>
<dbReference type="GO" id="GO:0016787">
    <property type="term" value="F:hydrolase activity"/>
    <property type="evidence" value="ECO:0007669"/>
    <property type="project" value="UniProtKB-KW"/>
</dbReference>
<dbReference type="InterPro" id="IPR002168">
    <property type="entry name" value="Lipase_GDXG_HIS_AS"/>
</dbReference>
<accession>A0A1H7I008</accession>
<proteinExistence type="inferred from homology"/>
<evidence type="ECO:0000256" key="2">
    <source>
        <dbReference type="ARBA" id="ARBA00022801"/>
    </source>
</evidence>
<feature type="compositionally biased region" description="Gly residues" evidence="3">
    <location>
        <begin position="301"/>
        <end position="311"/>
    </location>
</feature>
<protein>
    <submittedName>
        <fullName evidence="5">Acetyl esterase/lipase</fullName>
    </submittedName>
</protein>
<dbReference type="AlphaFoldDB" id="A0A1H7I008"/>
<dbReference type="SUPFAM" id="SSF53474">
    <property type="entry name" value="alpha/beta-Hydrolases"/>
    <property type="match status" value="1"/>
</dbReference>
<evidence type="ECO:0000313" key="6">
    <source>
        <dbReference type="Proteomes" id="UP000199120"/>
    </source>
</evidence>
<dbReference type="EMBL" id="FOAJ01000002">
    <property type="protein sequence ID" value="SEK55728.1"/>
    <property type="molecule type" value="Genomic_DNA"/>
</dbReference>
<dbReference type="Gene3D" id="3.40.50.1820">
    <property type="entry name" value="alpha/beta hydrolase"/>
    <property type="match status" value="1"/>
</dbReference>
<keyword evidence="6" id="KW-1185">Reference proteome</keyword>
<name>A0A1H7I008_9BURK</name>
<dbReference type="InterPro" id="IPR029058">
    <property type="entry name" value="AB_hydrolase_fold"/>
</dbReference>
<dbReference type="RefSeq" id="WP_090546378.1">
    <property type="nucleotide sequence ID" value="NZ_FNSR01000001.1"/>
</dbReference>
<organism evidence="5 6">
    <name type="scientific">Paraburkholderia caballeronis</name>
    <dbReference type="NCBI Taxonomy" id="416943"/>
    <lineage>
        <taxon>Bacteria</taxon>
        <taxon>Pseudomonadati</taxon>
        <taxon>Pseudomonadota</taxon>
        <taxon>Betaproteobacteria</taxon>
        <taxon>Burkholderiales</taxon>
        <taxon>Burkholderiaceae</taxon>
        <taxon>Paraburkholderia</taxon>
    </lineage>
</organism>
<dbReference type="Proteomes" id="UP000199120">
    <property type="component" value="Unassembled WGS sequence"/>
</dbReference>
<dbReference type="STRING" id="416943.SAMN05445871_3185"/>
<reference evidence="6" key="1">
    <citation type="submission" date="2016-10" db="EMBL/GenBank/DDBJ databases">
        <authorList>
            <person name="Varghese N."/>
            <person name="Submissions S."/>
        </authorList>
    </citation>
    <scope>NUCLEOTIDE SEQUENCE [LARGE SCALE GENOMIC DNA]</scope>
    <source>
        <strain evidence="6">LMG 26416</strain>
    </source>
</reference>
<comment type="similarity">
    <text evidence="1">Belongs to the 'GDXG' lipolytic enzyme family.</text>
</comment>
<sequence>MSWQGAVIRWTLRRTFRPATEQPIDVDYVRTRTSKRLWTPRAPSGWRLREQYDAAPLRGEWLERRRAPGQPAPRTILYLHGGGYYFCSPKTHRAITFGLAMRADADLFSLDYRLAPEHPFPAALDDALAAWRSLLDSGVRADSIVIGGDSAGGGLALATLVALRDAGGPLPAGAVLFSPWTDLAATGASLRDNDGRDPMFRGEVFERVAPLYLGVTPATHPLASPLYAELHGLPPLFLRAGSTEVLVDDTRRVAARAADAGVEIDCAIWPDMPHIWPIYAPFMPEARRVLDEAAGFARRVTGGGHAPGGGDPRAAQSSETSIA</sequence>